<evidence type="ECO:0008006" key="4">
    <source>
        <dbReference type="Google" id="ProtNLM"/>
    </source>
</evidence>
<evidence type="ECO:0000256" key="1">
    <source>
        <dbReference type="SAM" id="SignalP"/>
    </source>
</evidence>
<evidence type="ECO:0000313" key="2">
    <source>
        <dbReference type="EMBL" id="MFC6381048.1"/>
    </source>
</evidence>
<name>A0ABW1W8V0_9GAMM</name>
<proteinExistence type="predicted"/>
<dbReference type="Proteomes" id="UP001596264">
    <property type="component" value="Unassembled WGS sequence"/>
</dbReference>
<accession>A0ABW1W8V0</accession>
<gene>
    <name evidence="2" type="ORF">ACFP58_06140</name>
</gene>
<feature type="signal peptide" evidence="1">
    <location>
        <begin position="1"/>
        <end position="32"/>
    </location>
</feature>
<sequence length="122" mass="13014">MYNILIKSWLFLLKQPLLKSLLLGLPLTMALASCSNMVNVPAPNTTPIQTEHATATKNQKTDADIFTQCAPSSSDKTMCTMQYDPVCVKVKTPTGFSTQTAGNACSACNVTGAVSYTKGECS</sequence>
<comment type="caution">
    <text evidence="2">The sequence shown here is derived from an EMBL/GenBank/DDBJ whole genome shotgun (WGS) entry which is preliminary data.</text>
</comment>
<keyword evidence="1" id="KW-0732">Signal</keyword>
<protein>
    <recommendedName>
        <fullName evidence="4">Kazal-like domain-containing protein</fullName>
    </recommendedName>
</protein>
<dbReference type="RefSeq" id="WP_201563016.1">
    <property type="nucleotide sequence ID" value="NZ_CAJGZK010000011.1"/>
</dbReference>
<dbReference type="EMBL" id="JBHSTZ010000016">
    <property type="protein sequence ID" value="MFC6381048.1"/>
    <property type="molecule type" value="Genomic_DNA"/>
</dbReference>
<dbReference type="PROSITE" id="PS51257">
    <property type="entry name" value="PROKAR_LIPOPROTEIN"/>
    <property type="match status" value="1"/>
</dbReference>
<reference evidence="3" key="1">
    <citation type="journal article" date="2019" name="Int. J. Syst. Evol. Microbiol.">
        <title>The Global Catalogue of Microorganisms (GCM) 10K type strain sequencing project: providing services to taxonomists for standard genome sequencing and annotation.</title>
        <authorList>
            <consortium name="The Broad Institute Genomics Platform"/>
            <consortium name="The Broad Institute Genome Sequencing Center for Infectious Disease"/>
            <person name="Wu L."/>
            <person name="Ma J."/>
        </authorList>
    </citation>
    <scope>NUCLEOTIDE SEQUENCE [LARGE SCALE GENOMIC DNA]</scope>
    <source>
        <strain evidence="3">CCM 2050</strain>
    </source>
</reference>
<feature type="chain" id="PRO_5046125164" description="Kazal-like domain-containing protein" evidence="1">
    <location>
        <begin position="33"/>
        <end position="122"/>
    </location>
</feature>
<evidence type="ECO:0000313" key="3">
    <source>
        <dbReference type="Proteomes" id="UP001596264"/>
    </source>
</evidence>
<keyword evidence="3" id="KW-1185">Reference proteome</keyword>
<organism evidence="2 3">
    <name type="scientific">Psychrobacter glacincola</name>
    <dbReference type="NCBI Taxonomy" id="56810"/>
    <lineage>
        <taxon>Bacteria</taxon>
        <taxon>Pseudomonadati</taxon>
        <taxon>Pseudomonadota</taxon>
        <taxon>Gammaproteobacteria</taxon>
        <taxon>Moraxellales</taxon>
        <taxon>Moraxellaceae</taxon>
        <taxon>Psychrobacter</taxon>
    </lineage>
</organism>